<dbReference type="Proteomes" id="UP000076512">
    <property type="component" value="Unassembled WGS sequence"/>
</dbReference>
<proteinExistence type="predicted"/>
<accession>A0A164JV37</accession>
<dbReference type="AlphaFoldDB" id="A0A164JV37"/>
<dbReference type="EMBL" id="LWGR01000013">
    <property type="protein sequence ID" value="KZM70750.1"/>
    <property type="molecule type" value="Genomic_DNA"/>
</dbReference>
<reference evidence="1 2" key="1">
    <citation type="submission" date="2016-04" db="EMBL/GenBank/DDBJ databases">
        <authorList>
            <person name="Evans L.H."/>
            <person name="Alamgir A."/>
            <person name="Owens N."/>
            <person name="Weber N.D."/>
            <person name="Virtaneva K."/>
            <person name="Barbian K."/>
            <person name="Babar A."/>
            <person name="Rosenke K."/>
        </authorList>
    </citation>
    <scope>NUCLEOTIDE SEQUENCE [LARGE SCALE GENOMIC DNA]</scope>
    <source>
        <strain evidence="1 2">IFM 0406</strain>
    </source>
</reference>
<evidence type="ECO:0000313" key="2">
    <source>
        <dbReference type="Proteomes" id="UP000076512"/>
    </source>
</evidence>
<gene>
    <name evidence="1" type="ORF">AWN90_40025</name>
</gene>
<sequence>MAGVGTAMKDLLLAHVASALAGVDINVFGVDVHPFAFLQQWSDDLRTQANAAINQAAAAQSGVKTVAQGVTGPITGTASSDPNAVHAAVSQLQGQVNSKPNYSDIPTNIPLWVNVNPGDDPTFPITQLVEWTDVSGGTNGNPATGSETDDPSYAPATDVLELGFIRATRNRHYTTIGMVTGNAAWGLAPLLFYVYLYKMDPTTGDLTQLWNSGDVTSQISTAGTQLRLTMPTVTAAQGDIFAVGVQQHAPTIGTAVRPLACVRQSQPAQPAGVYPRNIYAYYNATSSYPAPTTIPASQLKVGTWIPWFVLGQ</sequence>
<comment type="caution">
    <text evidence="1">The sequence shown here is derived from an EMBL/GenBank/DDBJ whole genome shotgun (WGS) entry which is preliminary data.</text>
</comment>
<evidence type="ECO:0000313" key="1">
    <source>
        <dbReference type="EMBL" id="KZM70750.1"/>
    </source>
</evidence>
<name>A0A164JV37_9NOCA</name>
<organism evidence="1 2">
    <name type="scientific">Nocardia terpenica</name>
    <dbReference type="NCBI Taxonomy" id="455432"/>
    <lineage>
        <taxon>Bacteria</taxon>
        <taxon>Bacillati</taxon>
        <taxon>Actinomycetota</taxon>
        <taxon>Actinomycetes</taxon>
        <taxon>Mycobacteriales</taxon>
        <taxon>Nocardiaceae</taxon>
        <taxon>Nocardia</taxon>
    </lineage>
</organism>
<keyword evidence="2" id="KW-1185">Reference proteome</keyword>
<dbReference type="STRING" id="455432.AWN90_40025"/>
<protein>
    <submittedName>
        <fullName evidence="1">Uncharacterized protein</fullName>
    </submittedName>
</protein>